<evidence type="ECO:0000313" key="3">
    <source>
        <dbReference type="Proteomes" id="UP000253688"/>
    </source>
</evidence>
<gene>
    <name evidence="2" type="ORF">DC346_16765</name>
</gene>
<name>A0A365PEG4_ACIJU</name>
<organism evidence="2 3">
    <name type="scientific">Acinetobacter junii</name>
    <dbReference type="NCBI Taxonomy" id="40215"/>
    <lineage>
        <taxon>Bacteria</taxon>
        <taxon>Pseudomonadati</taxon>
        <taxon>Pseudomonadota</taxon>
        <taxon>Gammaproteobacteria</taxon>
        <taxon>Moraxellales</taxon>
        <taxon>Moraxellaceae</taxon>
        <taxon>Acinetobacter</taxon>
    </lineage>
</organism>
<feature type="coiled-coil region" evidence="1">
    <location>
        <begin position="27"/>
        <end position="86"/>
    </location>
</feature>
<proteinExistence type="predicted"/>
<protein>
    <submittedName>
        <fullName evidence="2">Uncharacterized protein</fullName>
    </submittedName>
</protein>
<reference evidence="2 3" key="1">
    <citation type="submission" date="2018-04" db="EMBL/GenBank/DDBJ databases">
        <title>Acinetobacter junii Genome sequencing and assembly.</title>
        <authorList>
            <person name="Su J."/>
            <person name="Rensing C."/>
            <person name="Mazhar H.S."/>
        </authorList>
    </citation>
    <scope>NUCLEOTIDE SEQUENCE [LARGE SCALE GENOMIC DNA]</scope>
    <source>
        <strain evidence="2 3">SC22</strain>
    </source>
</reference>
<keyword evidence="1" id="KW-0175">Coiled coil</keyword>
<dbReference type="RefSeq" id="WP_000993734.1">
    <property type="nucleotide sequence ID" value="NZ_BKSS01000005.1"/>
</dbReference>
<dbReference type="GeneID" id="45416726"/>
<dbReference type="AlphaFoldDB" id="A0A365PEG4"/>
<sequence>MNAQLEVMSDQELNKYEQELLAKWTPRVALEAQIDRLNSQRSELLEIYHKLKNPRHPQNTRLIHSIKSLKHKLEDFEDELDDLIQDGQFKQH</sequence>
<dbReference type="EMBL" id="QEWH01000183">
    <property type="protein sequence ID" value="RBA41456.1"/>
    <property type="molecule type" value="Genomic_DNA"/>
</dbReference>
<accession>A0A365PEG4</accession>
<evidence type="ECO:0000256" key="1">
    <source>
        <dbReference type="SAM" id="Coils"/>
    </source>
</evidence>
<evidence type="ECO:0000313" key="2">
    <source>
        <dbReference type="EMBL" id="RBA41456.1"/>
    </source>
</evidence>
<comment type="caution">
    <text evidence="2">The sequence shown here is derived from an EMBL/GenBank/DDBJ whole genome shotgun (WGS) entry which is preliminary data.</text>
</comment>
<dbReference type="Proteomes" id="UP000253688">
    <property type="component" value="Unassembled WGS sequence"/>
</dbReference>